<evidence type="ECO:0000256" key="8">
    <source>
        <dbReference type="ARBA" id="ARBA00023136"/>
    </source>
</evidence>
<dbReference type="AlphaFoldDB" id="M7PU88"/>
<feature type="domain" description="ABC transmembrane type-1" evidence="11">
    <location>
        <begin position="81"/>
        <end position="292"/>
    </location>
</feature>
<organism evidence="12 13">
    <name type="scientific">Methylophaga lonarensis MPL</name>
    <dbReference type="NCBI Taxonomy" id="1286106"/>
    <lineage>
        <taxon>Bacteria</taxon>
        <taxon>Pseudomonadati</taxon>
        <taxon>Pseudomonadota</taxon>
        <taxon>Gammaproteobacteria</taxon>
        <taxon>Thiotrichales</taxon>
        <taxon>Piscirickettsiaceae</taxon>
        <taxon>Methylophaga</taxon>
    </lineage>
</organism>
<dbReference type="InterPro" id="IPR000515">
    <property type="entry name" value="MetI-like"/>
</dbReference>
<sequence>MSTQVASHPARRLGGLTLDPLVWMLTLLALVIGVSTFFLIVVYVLWQAAGVFGAVSLSEFLLFEPWVPLAEPPRLGILHAWVSTVYVTGIALLVAVPLGIVMALFIAEIAPTAVRNVLQPCLEVLAGIPSVVYGFFGYVTLVVWFEHIFDMTTGVSILAAGLIVAVMVMPFIVSTATEALDAVPRSFRETGMSLGVTRFYVIRRIILPRALPGIFAGIVLAFARGIGETLAALMLAGNSLAVPKELLDRGQTLTGLIATELGEAALGTEKFAALFAASAVLMLLILLINGGILLIKNRLLRHAQG</sequence>
<dbReference type="NCBIfam" id="TIGR02138">
    <property type="entry name" value="phosphate_pstC"/>
    <property type="match status" value="1"/>
</dbReference>
<accession>M7PU88</accession>
<dbReference type="RefSeq" id="WP_009725446.1">
    <property type="nucleotide sequence ID" value="NZ_APHR01000009.1"/>
</dbReference>
<protein>
    <recommendedName>
        <fullName evidence="10">Phosphate transport system permease protein</fullName>
    </recommendedName>
</protein>
<dbReference type="InterPro" id="IPR035906">
    <property type="entry name" value="MetI-like_sf"/>
</dbReference>
<dbReference type="OrthoDB" id="9785113at2"/>
<name>M7PU88_9GAMM</name>
<dbReference type="InterPro" id="IPR011864">
    <property type="entry name" value="Phosphate_PstC"/>
</dbReference>
<feature type="transmembrane region" description="Helical" evidence="9">
    <location>
        <begin position="271"/>
        <end position="295"/>
    </location>
</feature>
<dbReference type="PATRIC" id="fig|1286106.3.peg.400"/>
<keyword evidence="4" id="KW-1003">Cell membrane</keyword>
<dbReference type="PANTHER" id="PTHR30425:SF1">
    <property type="entry name" value="PHOSPHATE TRANSPORT SYSTEM PERMEASE PROTEIN PSTC"/>
    <property type="match status" value="1"/>
</dbReference>
<evidence type="ECO:0000256" key="1">
    <source>
        <dbReference type="ARBA" id="ARBA00004651"/>
    </source>
</evidence>
<reference evidence="12 13" key="1">
    <citation type="journal article" date="2013" name="Genome Announc.">
        <title>Draft Genome Sequence of Methylophaga lonarensis MPLT, a Haloalkaliphilic (Non-Methane-Utilizing) Methylotroph.</title>
        <authorList>
            <person name="Shetty S.A."/>
            <person name="Marathe N.P."/>
            <person name="Munot H."/>
            <person name="Antony C.P."/>
            <person name="Dhotre D.P."/>
            <person name="Murrell J.C."/>
            <person name="Shouche Y.S."/>
        </authorList>
    </citation>
    <scope>NUCLEOTIDE SEQUENCE [LARGE SCALE GENOMIC DNA]</scope>
    <source>
        <strain evidence="12 13">MPL</strain>
    </source>
</reference>
<dbReference type="GO" id="GO:0005315">
    <property type="term" value="F:phosphate transmembrane transporter activity"/>
    <property type="evidence" value="ECO:0007669"/>
    <property type="project" value="InterPro"/>
</dbReference>
<evidence type="ECO:0000256" key="10">
    <source>
        <dbReference type="RuleBase" id="RU363054"/>
    </source>
</evidence>
<dbReference type="PROSITE" id="PS50928">
    <property type="entry name" value="ABC_TM1"/>
    <property type="match status" value="1"/>
</dbReference>
<proteinExistence type="inferred from homology"/>
<evidence type="ECO:0000256" key="7">
    <source>
        <dbReference type="ARBA" id="ARBA00022989"/>
    </source>
</evidence>
<feature type="transmembrane region" description="Helical" evidence="9">
    <location>
        <begin position="21"/>
        <end position="46"/>
    </location>
</feature>
<keyword evidence="7 9" id="KW-1133">Transmembrane helix</keyword>
<dbReference type="EMBL" id="APHR01000009">
    <property type="protein sequence ID" value="EMR14029.1"/>
    <property type="molecule type" value="Genomic_DNA"/>
</dbReference>
<dbReference type="PANTHER" id="PTHR30425">
    <property type="entry name" value="PHOSPHATE TRANSPORT SYSTEM PERMEASE PROTEIN PST"/>
    <property type="match status" value="1"/>
</dbReference>
<feature type="transmembrane region" description="Helical" evidence="9">
    <location>
        <begin position="157"/>
        <end position="180"/>
    </location>
</feature>
<keyword evidence="6 9" id="KW-0812">Transmembrane</keyword>
<evidence type="ECO:0000256" key="9">
    <source>
        <dbReference type="RuleBase" id="RU363032"/>
    </source>
</evidence>
<dbReference type="Pfam" id="PF00528">
    <property type="entry name" value="BPD_transp_1"/>
    <property type="match status" value="1"/>
</dbReference>
<dbReference type="Proteomes" id="UP000012019">
    <property type="component" value="Unassembled WGS sequence"/>
</dbReference>
<dbReference type="CDD" id="cd06261">
    <property type="entry name" value="TM_PBP2"/>
    <property type="match status" value="1"/>
</dbReference>
<feature type="transmembrane region" description="Helical" evidence="9">
    <location>
        <begin position="201"/>
        <end position="223"/>
    </location>
</feature>
<evidence type="ECO:0000259" key="11">
    <source>
        <dbReference type="PROSITE" id="PS50928"/>
    </source>
</evidence>
<feature type="transmembrane region" description="Helical" evidence="9">
    <location>
        <begin position="122"/>
        <end position="145"/>
    </location>
</feature>
<keyword evidence="13" id="KW-1185">Reference proteome</keyword>
<dbReference type="InterPro" id="IPR051124">
    <property type="entry name" value="Phosphate_Transport_Permease"/>
</dbReference>
<comment type="subcellular location">
    <subcellularLocation>
        <location evidence="10">Cell inner membrane</location>
        <topology evidence="10">Multi-pass membrane protein</topology>
    </subcellularLocation>
    <subcellularLocation>
        <location evidence="1 9">Cell membrane</location>
        <topology evidence="1 9">Multi-pass membrane protein</topology>
    </subcellularLocation>
</comment>
<keyword evidence="5 10" id="KW-0592">Phosphate transport</keyword>
<comment type="caution">
    <text evidence="12">The sequence shown here is derived from an EMBL/GenBank/DDBJ whole genome shotgun (WGS) entry which is preliminary data.</text>
</comment>
<dbReference type="eggNOG" id="COG0573">
    <property type="taxonomic scope" value="Bacteria"/>
</dbReference>
<evidence type="ECO:0000313" key="12">
    <source>
        <dbReference type="EMBL" id="EMR14029.1"/>
    </source>
</evidence>
<dbReference type="Gene3D" id="1.10.3720.10">
    <property type="entry name" value="MetI-like"/>
    <property type="match status" value="1"/>
</dbReference>
<keyword evidence="10" id="KW-0997">Cell inner membrane</keyword>
<gene>
    <name evidence="12" type="ORF">MPL1_01986</name>
</gene>
<dbReference type="GO" id="GO:0006817">
    <property type="term" value="P:phosphate ion transport"/>
    <property type="evidence" value="ECO:0007669"/>
    <property type="project" value="UniProtKB-KW"/>
</dbReference>
<evidence type="ECO:0000256" key="6">
    <source>
        <dbReference type="ARBA" id="ARBA00022692"/>
    </source>
</evidence>
<evidence type="ECO:0000313" key="13">
    <source>
        <dbReference type="Proteomes" id="UP000012019"/>
    </source>
</evidence>
<dbReference type="GO" id="GO:0005886">
    <property type="term" value="C:plasma membrane"/>
    <property type="evidence" value="ECO:0007669"/>
    <property type="project" value="UniProtKB-SubCell"/>
</dbReference>
<feature type="transmembrane region" description="Helical" evidence="9">
    <location>
        <begin position="85"/>
        <end position="110"/>
    </location>
</feature>
<keyword evidence="8 9" id="KW-0472">Membrane</keyword>
<dbReference type="SUPFAM" id="SSF161098">
    <property type="entry name" value="MetI-like"/>
    <property type="match status" value="1"/>
</dbReference>
<evidence type="ECO:0000256" key="3">
    <source>
        <dbReference type="ARBA" id="ARBA00022448"/>
    </source>
</evidence>
<dbReference type="STRING" id="1286106.MPL1_01986"/>
<evidence type="ECO:0000256" key="2">
    <source>
        <dbReference type="ARBA" id="ARBA00007069"/>
    </source>
</evidence>
<evidence type="ECO:0000256" key="4">
    <source>
        <dbReference type="ARBA" id="ARBA00022475"/>
    </source>
</evidence>
<comment type="function">
    <text evidence="10">Part of the binding-protein-dependent transport system for phosphate; probably responsible for the translocation of the substrate across the membrane.</text>
</comment>
<comment type="similarity">
    <text evidence="2 10">Belongs to the binding-protein-dependent transport system permease family. CysTW subfamily.</text>
</comment>
<evidence type="ECO:0000256" key="5">
    <source>
        <dbReference type="ARBA" id="ARBA00022592"/>
    </source>
</evidence>
<keyword evidence="3 9" id="KW-0813">Transport</keyword>